<proteinExistence type="predicted"/>
<comment type="caution">
    <text evidence="2">The sequence shown here is derived from an EMBL/GenBank/DDBJ whole genome shotgun (WGS) entry which is preliminary data.</text>
</comment>
<protein>
    <submittedName>
        <fullName evidence="2">Uncharacterized protein</fullName>
    </submittedName>
</protein>
<name>A0AA39MR88_ARMTA</name>
<gene>
    <name evidence="2" type="ORF">EV420DRAFT_1240581</name>
</gene>
<dbReference type="RefSeq" id="XP_060324568.1">
    <property type="nucleotide sequence ID" value="XM_060466627.1"/>
</dbReference>
<keyword evidence="1" id="KW-0472">Membrane</keyword>
<feature type="non-terminal residue" evidence="2">
    <location>
        <position position="1"/>
    </location>
</feature>
<evidence type="ECO:0000313" key="3">
    <source>
        <dbReference type="Proteomes" id="UP001175211"/>
    </source>
</evidence>
<organism evidence="2 3">
    <name type="scientific">Armillaria tabescens</name>
    <name type="common">Ringless honey mushroom</name>
    <name type="synonym">Agaricus tabescens</name>
    <dbReference type="NCBI Taxonomy" id="1929756"/>
    <lineage>
        <taxon>Eukaryota</taxon>
        <taxon>Fungi</taxon>
        <taxon>Dikarya</taxon>
        <taxon>Basidiomycota</taxon>
        <taxon>Agaricomycotina</taxon>
        <taxon>Agaricomycetes</taxon>
        <taxon>Agaricomycetidae</taxon>
        <taxon>Agaricales</taxon>
        <taxon>Marasmiineae</taxon>
        <taxon>Physalacriaceae</taxon>
        <taxon>Desarmillaria</taxon>
    </lineage>
</organism>
<feature type="transmembrane region" description="Helical" evidence="1">
    <location>
        <begin position="36"/>
        <end position="56"/>
    </location>
</feature>
<dbReference type="Proteomes" id="UP001175211">
    <property type="component" value="Unassembled WGS sequence"/>
</dbReference>
<accession>A0AA39MR88</accession>
<reference evidence="2" key="1">
    <citation type="submission" date="2023-06" db="EMBL/GenBank/DDBJ databases">
        <authorList>
            <consortium name="Lawrence Berkeley National Laboratory"/>
            <person name="Ahrendt S."/>
            <person name="Sahu N."/>
            <person name="Indic B."/>
            <person name="Wong-Bajracharya J."/>
            <person name="Merenyi Z."/>
            <person name="Ke H.-M."/>
            <person name="Monk M."/>
            <person name="Kocsube S."/>
            <person name="Drula E."/>
            <person name="Lipzen A."/>
            <person name="Balint B."/>
            <person name="Henrissat B."/>
            <person name="Andreopoulos B."/>
            <person name="Martin F.M."/>
            <person name="Harder C.B."/>
            <person name="Rigling D."/>
            <person name="Ford K.L."/>
            <person name="Foster G.D."/>
            <person name="Pangilinan J."/>
            <person name="Papanicolaou A."/>
            <person name="Barry K."/>
            <person name="LaButti K."/>
            <person name="Viragh M."/>
            <person name="Koriabine M."/>
            <person name="Yan M."/>
            <person name="Riley R."/>
            <person name="Champramary S."/>
            <person name="Plett K.L."/>
            <person name="Tsai I.J."/>
            <person name="Slot J."/>
            <person name="Sipos G."/>
            <person name="Plett J."/>
            <person name="Nagy L.G."/>
            <person name="Grigoriev I.V."/>
        </authorList>
    </citation>
    <scope>NUCLEOTIDE SEQUENCE</scope>
    <source>
        <strain evidence="2">CCBAS 213</strain>
    </source>
</reference>
<keyword evidence="3" id="KW-1185">Reference proteome</keyword>
<dbReference type="GeneID" id="85350175"/>
<dbReference type="AlphaFoldDB" id="A0AA39MR88"/>
<dbReference type="EMBL" id="JAUEPS010000060">
    <property type="protein sequence ID" value="KAK0443074.1"/>
    <property type="molecule type" value="Genomic_DNA"/>
</dbReference>
<feature type="non-terminal residue" evidence="2">
    <location>
        <position position="136"/>
    </location>
</feature>
<keyword evidence="1" id="KW-1133">Transmembrane helix</keyword>
<evidence type="ECO:0000256" key="1">
    <source>
        <dbReference type="SAM" id="Phobius"/>
    </source>
</evidence>
<sequence>PFSALSRVRVQRLFIEDPGVIAPCWFSRRSIDTFHVLAQTLRIIVLIILAPIYIYIPHSVYVQISNFASSSWAFELTSTPDAVLTAAPGGGSGVYAPTGFTPQWLLMVEIVDGTIALVKQVRWSEEIRNKGYTALS</sequence>
<keyword evidence="1" id="KW-0812">Transmembrane</keyword>
<evidence type="ECO:0000313" key="2">
    <source>
        <dbReference type="EMBL" id="KAK0443074.1"/>
    </source>
</evidence>